<reference evidence="2 3" key="2">
    <citation type="submission" date="2018-11" db="EMBL/GenBank/DDBJ databases">
        <authorList>
            <consortium name="Pathogen Informatics"/>
        </authorList>
    </citation>
    <scope>NUCLEOTIDE SEQUENCE [LARGE SCALE GENOMIC DNA]</scope>
</reference>
<evidence type="ECO:0000313" key="3">
    <source>
        <dbReference type="Proteomes" id="UP000050794"/>
    </source>
</evidence>
<sequence length="223" mass="25115">MVVQQAIKCQQINKVSISKESASQRFFAKDLSNKSSKNKTSNSQALNQASQRLTPQKSGERTLPINLLFEGYEVQFASISAICRLRKSLRFRRPHCPFEIYGERHDAPFSNLQPSRNLAQVGVCSLHTRKDAISRGQLRSAVKHWMLWLSINASLQLINGINDDGKRLSQSRFTDGIVLTSRSFNQMKEAAREFAGKSVQRWDCGPVRGEQTKSVDELTDVGT</sequence>
<evidence type="ECO:0000313" key="4">
    <source>
        <dbReference type="WBParaSite" id="TCNE_0000816201-mRNA-1"/>
    </source>
</evidence>
<dbReference type="EMBL" id="UYWY01019839">
    <property type="protein sequence ID" value="VDM39483.1"/>
    <property type="molecule type" value="Genomic_DNA"/>
</dbReference>
<proteinExistence type="predicted"/>
<feature type="region of interest" description="Disordered" evidence="1">
    <location>
        <begin position="30"/>
        <end position="58"/>
    </location>
</feature>
<reference evidence="4" key="1">
    <citation type="submission" date="2016-06" db="UniProtKB">
        <authorList>
            <consortium name="WormBaseParasite"/>
        </authorList>
    </citation>
    <scope>IDENTIFICATION</scope>
</reference>
<dbReference type="WBParaSite" id="TCNE_0000816201-mRNA-1">
    <property type="protein sequence ID" value="TCNE_0000816201-mRNA-1"/>
    <property type="gene ID" value="TCNE_0000816201"/>
</dbReference>
<evidence type="ECO:0000256" key="1">
    <source>
        <dbReference type="SAM" id="MobiDB-lite"/>
    </source>
</evidence>
<organism evidence="3 4">
    <name type="scientific">Toxocara canis</name>
    <name type="common">Canine roundworm</name>
    <dbReference type="NCBI Taxonomy" id="6265"/>
    <lineage>
        <taxon>Eukaryota</taxon>
        <taxon>Metazoa</taxon>
        <taxon>Ecdysozoa</taxon>
        <taxon>Nematoda</taxon>
        <taxon>Chromadorea</taxon>
        <taxon>Rhabditida</taxon>
        <taxon>Spirurina</taxon>
        <taxon>Ascaridomorpha</taxon>
        <taxon>Ascaridoidea</taxon>
        <taxon>Toxocaridae</taxon>
        <taxon>Toxocara</taxon>
    </lineage>
</organism>
<keyword evidence="3" id="KW-1185">Reference proteome</keyword>
<feature type="compositionally biased region" description="Polar residues" evidence="1">
    <location>
        <begin position="44"/>
        <end position="57"/>
    </location>
</feature>
<protein>
    <submittedName>
        <fullName evidence="2 4">Uncharacterized protein</fullName>
    </submittedName>
</protein>
<dbReference type="AlphaFoldDB" id="A0A183UI42"/>
<evidence type="ECO:0000313" key="2">
    <source>
        <dbReference type="EMBL" id="VDM39483.1"/>
    </source>
</evidence>
<accession>A0A183UI42</accession>
<feature type="compositionally biased region" description="Low complexity" evidence="1">
    <location>
        <begin position="33"/>
        <end position="43"/>
    </location>
</feature>
<dbReference type="Proteomes" id="UP000050794">
    <property type="component" value="Unassembled WGS sequence"/>
</dbReference>
<gene>
    <name evidence="2" type="ORF">TCNE_LOCUS8162</name>
</gene>
<name>A0A183UI42_TOXCA</name>